<comment type="cofactor">
    <cofactor evidence="1 5">
        <name>thiamine diphosphate</name>
        <dbReference type="ChEBI" id="CHEBI:58937"/>
    </cofactor>
</comment>
<evidence type="ECO:0000259" key="7">
    <source>
        <dbReference type="Pfam" id="PF00676"/>
    </source>
</evidence>
<dbReference type="EMBL" id="BQMJ01000065">
    <property type="protein sequence ID" value="GJQ15127.1"/>
    <property type="molecule type" value="Genomic_DNA"/>
</dbReference>
<evidence type="ECO:0000313" key="9">
    <source>
        <dbReference type="EMBL" id="GJQ15127.1"/>
    </source>
</evidence>
<organism evidence="8 10">
    <name type="scientific">Galdieria partita</name>
    <dbReference type="NCBI Taxonomy" id="83374"/>
    <lineage>
        <taxon>Eukaryota</taxon>
        <taxon>Rhodophyta</taxon>
        <taxon>Bangiophyceae</taxon>
        <taxon>Galdieriales</taxon>
        <taxon>Galdieriaceae</taxon>
        <taxon>Galdieria</taxon>
    </lineage>
</organism>
<dbReference type="Pfam" id="PF00676">
    <property type="entry name" value="E1_dh"/>
    <property type="match status" value="1"/>
</dbReference>
<comment type="catalytic activity">
    <reaction evidence="5">
        <text>N(6)-[(R)-lipoyl]-L-lysyl-[protein] + pyruvate + H(+) = N(6)-[(R)-S(8)-acetyldihydrolipoyl]-L-lysyl-[protein] + CO2</text>
        <dbReference type="Rhea" id="RHEA:19189"/>
        <dbReference type="Rhea" id="RHEA-COMP:10474"/>
        <dbReference type="Rhea" id="RHEA-COMP:10478"/>
        <dbReference type="ChEBI" id="CHEBI:15361"/>
        <dbReference type="ChEBI" id="CHEBI:15378"/>
        <dbReference type="ChEBI" id="CHEBI:16526"/>
        <dbReference type="ChEBI" id="CHEBI:83099"/>
        <dbReference type="ChEBI" id="CHEBI:83111"/>
        <dbReference type="EC" id="1.2.4.1"/>
    </reaction>
</comment>
<feature type="region of interest" description="Disordered" evidence="6">
    <location>
        <begin position="25"/>
        <end position="54"/>
    </location>
</feature>
<evidence type="ECO:0000313" key="10">
    <source>
        <dbReference type="Proteomes" id="UP001061958"/>
    </source>
</evidence>
<comment type="function">
    <text evidence="5">The pyruvate dehydrogenase complex catalyzes the overall conversion of pyruvate to acetyl-CoA and CO(2).</text>
</comment>
<reference evidence="8" key="2">
    <citation type="submission" date="2022-01" db="EMBL/GenBank/DDBJ databases">
        <authorList>
            <person name="Hirooka S."/>
            <person name="Miyagishima S.Y."/>
        </authorList>
    </citation>
    <scope>NUCLEOTIDE SEQUENCE</scope>
    <source>
        <strain evidence="8">NBRC 102759</strain>
    </source>
</reference>
<feature type="compositionally biased region" description="Polar residues" evidence="6">
    <location>
        <begin position="33"/>
        <end position="51"/>
    </location>
</feature>
<dbReference type="InterPro" id="IPR029061">
    <property type="entry name" value="THDP-binding"/>
</dbReference>
<dbReference type="EC" id="1.2.4.1" evidence="5"/>
<accession>A0A9C7UT43</accession>
<keyword evidence="4 5" id="KW-0670">Pyruvate</keyword>
<comment type="caution">
    <text evidence="8">The sequence shown here is derived from an EMBL/GenBank/DDBJ whole genome shotgun (WGS) entry which is preliminary data.</text>
</comment>
<gene>
    <name evidence="8" type="ORF">GpartN1_g6108.t1</name>
    <name evidence="9" type="ORF">GpartN1_g6918.t1</name>
</gene>
<proteinExistence type="predicted"/>
<dbReference type="CDD" id="cd02000">
    <property type="entry name" value="TPP_E1_PDC_ADC_BCADC"/>
    <property type="match status" value="1"/>
</dbReference>
<dbReference type="PANTHER" id="PTHR11516">
    <property type="entry name" value="PYRUVATE DEHYDROGENASE E1 COMPONENT, ALPHA SUBUNIT BACTERIAL AND ORGANELLAR"/>
    <property type="match status" value="1"/>
</dbReference>
<dbReference type="OrthoDB" id="10256198at2759"/>
<dbReference type="Proteomes" id="UP001061958">
    <property type="component" value="Unassembled WGS sequence"/>
</dbReference>
<dbReference type="GO" id="GO:0004739">
    <property type="term" value="F:pyruvate dehydrogenase (acetyl-transferring) activity"/>
    <property type="evidence" value="ECO:0007669"/>
    <property type="project" value="UniProtKB-UniRule"/>
</dbReference>
<keyword evidence="3 5" id="KW-0786">Thiamine pyrophosphate</keyword>
<evidence type="ECO:0000256" key="5">
    <source>
        <dbReference type="RuleBase" id="RU361139"/>
    </source>
</evidence>
<dbReference type="InterPro" id="IPR001017">
    <property type="entry name" value="DH_E1"/>
</dbReference>
<dbReference type="NCBIfam" id="TIGR03182">
    <property type="entry name" value="PDH_E1_alph_y"/>
    <property type="match status" value="1"/>
</dbReference>
<dbReference type="SUPFAM" id="SSF52518">
    <property type="entry name" value="Thiamin diphosphate-binding fold (THDP-binding)"/>
    <property type="match status" value="1"/>
</dbReference>
<keyword evidence="2 5" id="KW-0560">Oxidoreductase</keyword>
<keyword evidence="10" id="KW-1185">Reference proteome</keyword>
<evidence type="ECO:0000256" key="1">
    <source>
        <dbReference type="ARBA" id="ARBA00001964"/>
    </source>
</evidence>
<dbReference type="EMBL" id="BQMJ01000053">
    <property type="protein sequence ID" value="GJQ14317.1"/>
    <property type="molecule type" value="Genomic_DNA"/>
</dbReference>
<dbReference type="Gene3D" id="3.40.50.970">
    <property type="match status" value="1"/>
</dbReference>
<evidence type="ECO:0000256" key="3">
    <source>
        <dbReference type="ARBA" id="ARBA00023052"/>
    </source>
</evidence>
<dbReference type="InterPro" id="IPR050642">
    <property type="entry name" value="PDH_E1_Alpha_Subunit"/>
</dbReference>
<name>A0A9C7UT43_9RHOD</name>
<evidence type="ECO:0000256" key="6">
    <source>
        <dbReference type="SAM" id="MobiDB-lite"/>
    </source>
</evidence>
<reference evidence="8" key="1">
    <citation type="journal article" date="2022" name="Proc. Natl. Acad. Sci. U.S.A.">
        <title>Life cycle and functional genomics of the unicellular red alga Galdieria for elucidating algal and plant evolution and industrial use.</title>
        <authorList>
            <person name="Hirooka S."/>
            <person name="Itabashi T."/>
            <person name="Ichinose T.M."/>
            <person name="Onuma R."/>
            <person name="Fujiwara T."/>
            <person name="Yamashita S."/>
            <person name="Jong L.W."/>
            <person name="Tomita R."/>
            <person name="Iwane A.H."/>
            <person name="Miyagishima S.Y."/>
        </authorList>
    </citation>
    <scope>NUCLEOTIDE SEQUENCE</scope>
    <source>
        <strain evidence="8">NBRC 102759</strain>
    </source>
</reference>
<evidence type="ECO:0000313" key="8">
    <source>
        <dbReference type="EMBL" id="GJQ14317.1"/>
    </source>
</evidence>
<dbReference type="GO" id="GO:0006086">
    <property type="term" value="P:pyruvate decarboxylation to acetyl-CoA"/>
    <property type="evidence" value="ECO:0007669"/>
    <property type="project" value="InterPro"/>
</dbReference>
<dbReference type="AlphaFoldDB" id="A0A9C7UT43"/>
<dbReference type="InterPro" id="IPR017597">
    <property type="entry name" value="Pyrv_DH_E1_asu_subgrp-y"/>
</dbReference>
<protein>
    <recommendedName>
        <fullName evidence="5">Pyruvate dehydrogenase E1 component subunit alpha</fullName>
        <ecNumber evidence="5">1.2.4.1</ecNumber>
    </recommendedName>
</protein>
<evidence type="ECO:0000256" key="2">
    <source>
        <dbReference type="ARBA" id="ARBA00023002"/>
    </source>
</evidence>
<dbReference type="FunFam" id="3.40.50.970:FF:000013">
    <property type="entry name" value="Pyruvate dehydrogenase E1 component subunit alpha"/>
    <property type="match status" value="1"/>
</dbReference>
<feature type="domain" description="Dehydrogenase E1 component" evidence="7">
    <location>
        <begin position="91"/>
        <end position="387"/>
    </location>
</feature>
<evidence type="ECO:0000256" key="4">
    <source>
        <dbReference type="ARBA" id="ARBA00023317"/>
    </source>
</evidence>
<sequence length="416" mass="45646">MIGISCLVSSSRLVRTTVHLKRGLSQAVKSDHASTTTEAPQVSSGGSSLHPQETPKDAVKFTLKPFATHLIETPEPVAYATKEQLLAYHRTMTVMRRSEISADLLYKAQLVRGFCHLYDGQEATAVGIESAITFQDALITAYRNHCQQLGRGDTPFTVLSELLGRYTGCSKGKGGSMHLYKAENKYFGGNGIVGAQVPLGVGLAFAEQYFQTGNISVTMYGDGAANQGQVAEAMNMAALWKLPCVFVCENNKYGMGTSTDRASANTNFYTRGDVIPGIRVDGMDVLSVREGMKLAAEYARSGKGPIVLESVTYRYHGHSMSDPGLSYRSREEITEMRKRADPIELVKSRIVEQGWATEKDLKAIEKEIRQQVDEMTEKAKQAPLPPVEELYRDIYVEGIQHVRGTLVNNGLGNYLA</sequence>
<dbReference type="PANTHER" id="PTHR11516:SF60">
    <property type="entry name" value="PYRUVATE DEHYDROGENASE E1 COMPONENT SUBUNIT ALPHA"/>
    <property type="match status" value="1"/>
</dbReference>